<dbReference type="Pfam" id="PF01210">
    <property type="entry name" value="NAD_Gly3P_dh_N"/>
    <property type="match status" value="1"/>
</dbReference>
<dbReference type="InterPro" id="IPR011128">
    <property type="entry name" value="G3P_DH_NAD-dep_N"/>
</dbReference>
<dbReference type="InterPro" id="IPR036291">
    <property type="entry name" value="NAD(P)-bd_dom_sf"/>
</dbReference>
<reference evidence="4 5" key="1">
    <citation type="submission" date="2019-10" db="EMBL/GenBank/DDBJ databases">
        <title>Georgenia wutianyii sp. nov. and Georgenia yuyongxinii sp. nov. isolated from plateau pika (Ochotona curzoniae) in the Qinghai-Tibet plateau of China.</title>
        <authorList>
            <person name="Tian Z."/>
        </authorList>
    </citation>
    <scope>NUCLEOTIDE SEQUENCE [LARGE SCALE GENOMIC DNA]</scope>
    <source>
        <strain evidence="4 5">DSM 21501</strain>
    </source>
</reference>
<dbReference type="RefSeq" id="WP_152202648.1">
    <property type="nucleotide sequence ID" value="NZ_VUKF01000016.1"/>
</dbReference>
<dbReference type="SUPFAM" id="SSF48179">
    <property type="entry name" value="6-phosphogluconate dehydrogenase C-terminal domain-like"/>
    <property type="match status" value="1"/>
</dbReference>
<dbReference type="AlphaFoldDB" id="A0A7J5UTQ6"/>
<gene>
    <name evidence="4" type="ORF">GB883_02540</name>
</gene>
<evidence type="ECO:0000259" key="3">
    <source>
        <dbReference type="Pfam" id="PF02317"/>
    </source>
</evidence>
<dbReference type="GO" id="GO:0051287">
    <property type="term" value="F:NAD binding"/>
    <property type="evidence" value="ECO:0007669"/>
    <property type="project" value="InterPro"/>
</dbReference>
<dbReference type="GO" id="GO:0016616">
    <property type="term" value="F:oxidoreductase activity, acting on the CH-OH group of donors, NAD or NADP as acceptor"/>
    <property type="evidence" value="ECO:0007669"/>
    <property type="project" value="InterPro"/>
</dbReference>
<evidence type="ECO:0000259" key="2">
    <source>
        <dbReference type="Pfam" id="PF01210"/>
    </source>
</evidence>
<dbReference type="Gene3D" id="1.10.1040.10">
    <property type="entry name" value="N-(1-d-carboxylethyl)-l-norvaline Dehydrogenase, domain 2"/>
    <property type="match status" value="1"/>
</dbReference>
<dbReference type="Gene3D" id="3.40.50.720">
    <property type="entry name" value="NAD(P)-binding Rossmann-like Domain"/>
    <property type="match status" value="1"/>
</dbReference>
<feature type="domain" description="Opine dehydrogenase" evidence="3">
    <location>
        <begin position="184"/>
        <end position="333"/>
    </location>
</feature>
<dbReference type="PANTHER" id="PTHR38015">
    <property type="entry name" value="BLR6086 PROTEIN"/>
    <property type="match status" value="1"/>
</dbReference>
<feature type="domain" description="Glycerol-3-phosphate dehydrogenase NAD-dependent N-terminal" evidence="2">
    <location>
        <begin position="2"/>
        <end position="101"/>
    </location>
</feature>
<evidence type="ECO:0008006" key="6">
    <source>
        <dbReference type="Google" id="ProtNLM"/>
    </source>
</evidence>
<dbReference type="InterPro" id="IPR008927">
    <property type="entry name" value="6-PGluconate_DH-like_C_sf"/>
</dbReference>
<dbReference type="GO" id="GO:0046168">
    <property type="term" value="P:glycerol-3-phosphate catabolic process"/>
    <property type="evidence" value="ECO:0007669"/>
    <property type="project" value="InterPro"/>
</dbReference>
<accession>A0A7J5UTQ6</accession>
<organism evidence="4 5">
    <name type="scientific">Georgenia thermotolerans</name>
    <dbReference type="NCBI Taxonomy" id="527326"/>
    <lineage>
        <taxon>Bacteria</taxon>
        <taxon>Bacillati</taxon>
        <taxon>Actinomycetota</taxon>
        <taxon>Actinomycetes</taxon>
        <taxon>Micrococcales</taxon>
        <taxon>Bogoriellaceae</taxon>
        <taxon>Georgenia</taxon>
    </lineage>
</organism>
<evidence type="ECO:0000313" key="4">
    <source>
        <dbReference type="EMBL" id="KAE8765674.1"/>
    </source>
</evidence>
<comment type="caution">
    <text evidence="4">The sequence shown here is derived from an EMBL/GenBank/DDBJ whole genome shotgun (WGS) entry which is preliminary data.</text>
</comment>
<dbReference type="Pfam" id="PF02317">
    <property type="entry name" value="Octopine_DH"/>
    <property type="match status" value="1"/>
</dbReference>
<dbReference type="EMBL" id="WHJE01000006">
    <property type="protein sequence ID" value="KAE8765674.1"/>
    <property type="molecule type" value="Genomic_DNA"/>
</dbReference>
<protein>
    <recommendedName>
        <fullName evidence="6">NAD/NADP octopine/nopaline dehydrogenase</fullName>
    </recommendedName>
</protein>
<proteinExistence type="predicted"/>
<dbReference type="Proteomes" id="UP000451860">
    <property type="component" value="Unassembled WGS sequence"/>
</dbReference>
<keyword evidence="1" id="KW-0560">Oxidoreductase</keyword>
<dbReference type="PANTHER" id="PTHR38015:SF1">
    <property type="entry name" value="OPINE DEHYDROGENASE DOMAIN-CONTAINING PROTEIN"/>
    <property type="match status" value="1"/>
</dbReference>
<evidence type="ECO:0000313" key="5">
    <source>
        <dbReference type="Proteomes" id="UP000451860"/>
    </source>
</evidence>
<dbReference type="InterPro" id="IPR051729">
    <property type="entry name" value="Opine/Lysopine_DH"/>
</dbReference>
<dbReference type="SUPFAM" id="SSF51735">
    <property type="entry name" value="NAD(P)-binding Rossmann-fold domains"/>
    <property type="match status" value="1"/>
</dbReference>
<evidence type="ECO:0000256" key="1">
    <source>
        <dbReference type="ARBA" id="ARBA00023002"/>
    </source>
</evidence>
<dbReference type="InterPro" id="IPR003421">
    <property type="entry name" value="Opine_DH"/>
</dbReference>
<sequence length="371" mass="39434">MKIAVLGAGNGGLATAVHAATSGFDVRLFSRSPSRIATFADSRILTYDGVLGAGRVELSYVGTDLRDATTGADLIVACVPSTELDDYGRRLADVVTPNSVILLNPGGTFGSVRLRNAMHAHRPGVVVPVAEFSTLGYAARVREKGCVYVSNLVDGVPAGVFPGSRSPEVRELIHRLYPTASFGESVLYPALLNLNPIEHPAQVILNAGRIESTKGDFYFYIDGTTPAVGRVIDDTDIERRRVCAVYDIETSPFVDLFAAAGYTTTEAAATGSAYVAMQASDANRTFRSPPSLEHRYVLEDIGHSLVTWEHLGALAGVSTPVISSQITIAASMMGTDYRADAQALFALAPTLGGPDDLREFLINGVRQATPI</sequence>
<name>A0A7J5UTQ6_9MICO</name>
<dbReference type="InterPro" id="IPR013328">
    <property type="entry name" value="6PGD_dom2"/>
</dbReference>
<keyword evidence="5" id="KW-1185">Reference proteome</keyword>
<dbReference type="OrthoDB" id="1073746at2"/>